<dbReference type="PROSITE" id="PS51459">
    <property type="entry name" value="FIDO"/>
    <property type="match status" value="1"/>
</dbReference>
<dbReference type="RefSeq" id="WP_274152007.1">
    <property type="nucleotide sequence ID" value="NZ_CP117812.1"/>
</dbReference>
<dbReference type="InterPro" id="IPR040198">
    <property type="entry name" value="Fido_containing"/>
</dbReference>
<evidence type="ECO:0000313" key="3">
    <source>
        <dbReference type="Proteomes" id="UP001214250"/>
    </source>
</evidence>
<evidence type="ECO:0000259" key="1">
    <source>
        <dbReference type="PROSITE" id="PS51459"/>
    </source>
</evidence>
<dbReference type="Pfam" id="PF02661">
    <property type="entry name" value="Fic"/>
    <property type="match status" value="1"/>
</dbReference>
<dbReference type="Proteomes" id="UP001214250">
    <property type="component" value="Chromosome 2"/>
</dbReference>
<dbReference type="InterPro" id="IPR003812">
    <property type="entry name" value="Fido"/>
</dbReference>
<keyword evidence="3" id="KW-1185">Reference proteome</keyword>
<name>A0ABY7VUX9_9BACT</name>
<protein>
    <submittedName>
        <fullName evidence="2">Fic family protein</fullName>
    </submittedName>
</protein>
<sequence>MMKFPPKTRIQDPFNCISKNSPELLGQYLELFSPVDRKGRYLPFDEITYRIPKGLDEDLVWSVIKSSREKQLKKLIVIGEPVQACHYYSTPTIQKAISETDRNTTTASLEWMCNKIGEEKHLEYLLNDLIEDEAISSSQLEGAATTTKIAKDMLKRKRKPRTPDEKMILGNFKMMQLSWQNRHKDLSVDLILELHKVGVEDIDNDHYYPGVLRNTDNVEVVDADGNTVHTPPPAEGLEQRLINLAEWTNQDHGDIDSDKYLHPLLKAISLHFAIGYEHPFRDGNGRVARALFYWYMFKNDFSAFRYISISLLLKSAPVKYGKSYLYTETDDMDLTYFLDYQSHIILRAIGNFKNSYKKSLQEESEFNKWLWESGLYGKLNEKQKTVFQVAKSKRALSFTAMNVKDNLNCSYNTAATVLNGLVDLGLFEKKKLGREWVFSIRGHDKIIELWKN</sequence>
<dbReference type="PANTHER" id="PTHR13504">
    <property type="entry name" value="FIDO DOMAIN-CONTAINING PROTEIN DDB_G0283145"/>
    <property type="match status" value="1"/>
</dbReference>
<feature type="domain" description="Fido" evidence="1">
    <location>
        <begin position="186"/>
        <end position="343"/>
    </location>
</feature>
<organism evidence="2 3">
    <name type="scientific">Lentisphaera profundi</name>
    <dbReference type="NCBI Taxonomy" id="1658616"/>
    <lineage>
        <taxon>Bacteria</taxon>
        <taxon>Pseudomonadati</taxon>
        <taxon>Lentisphaerota</taxon>
        <taxon>Lentisphaeria</taxon>
        <taxon>Lentisphaerales</taxon>
        <taxon>Lentisphaeraceae</taxon>
        <taxon>Lentisphaera</taxon>
    </lineage>
</organism>
<proteinExistence type="predicted"/>
<gene>
    <name evidence="2" type="ORF">PQO03_17115</name>
</gene>
<dbReference type="EMBL" id="CP117812">
    <property type="protein sequence ID" value="WDE97549.1"/>
    <property type="molecule type" value="Genomic_DNA"/>
</dbReference>
<evidence type="ECO:0000313" key="2">
    <source>
        <dbReference type="EMBL" id="WDE97549.1"/>
    </source>
</evidence>
<dbReference type="InterPro" id="IPR036597">
    <property type="entry name" value="Fido-like_dom_sf"/>
</dbReference>
<reference evidence="2 3" key="1">
    <citation type="submission" date="2023-02" db="EMBL/GenBank/DDBJ databases">
        <title>Genome sequence of Lentisphaera profundi SAORIC-696.</title>
        <authorList>
            <person name="Kim e."/>
            <person name="Cho J.-C."/>
            <person name="Choi A."/>
            <person name="Kang I."/>
        </authorList>
    </citation>
    <scope>NUCLEOTIDE SEQUENCE [LARGE SCALE GENOMIC DNA]</scope>
    <source>
        <strain evidence="2 3">SAORIC-696</strain>
    </source>
</reference>
<dbReference type="PANTHER" id="PTHR13504:SF38">
    <property type="entry name" value="FIDO DOMAIN-CONTAINING PROTEIN"/>
    <property type="match status" value="1"/>
</dbReference>
<dbReference type="Gene3D" id="1.10.3290.10">
    <property type="entry name" value="Fido-like domain"/>
    <property type="match status" value="1"/>
</dbReference>
<dbReference type="SUPFAM" id="SSF140931">
    <property type="entry name" value="Fic-like"/>
    <property type="match status" value="1"/>
</dbReference>
<accession>A0ABY7VUX9</accession>